<reference evidence="7 8" key="1">
    <citation type="submission" date="2016-09" db="EMBL/GenBank/DDBJ databases">
        <title>Complete genome sequence of the Lysinibacillus sphaericus LMG 22257, a specie of Bacillus with ureolytic activity that can effectively biodeposit calcium carbonate.</title>
        <authorList>
            <person name="Yan W."/>
        </authorList>
    </citation>
    <scope>NUCLEOTIDE SEQUENCE [LARGE SCALE GENOMIC DNA]</scope>
    <source>
        <strain evidence="7 8">LMG 22257</strain>
    </source>
</reference>
<keyword evidence="4" id="KW-0029">Amino-acid transport</keyword>
<feature type="domain" description="Leucine-binding protein" evidence="6">
    <location>
        <begin position="52"/>
        <end position="362"/>
    </location>
</feature>
<evidence type="ECO:0000256" key="2">
    <source>
        <dbReference type="ARBA" id="ARBA00022448"/>
    </source>
</evidence>
<dbReference type="CDD" id="cd06336">
    <property type="entry name" value="PBP1_ABC_ligand_binding-like"/>
    <property type="match status" value="1"/>
</dbReference>
<dbReference type="PRINTS" id="PR00337">
    <property type="entry name" value="LEUILEVALBP"/>
</dbReference>
<comment type="similarity">
    <text evidence="1">Belongs to the leucine-binding protein family.</text>
</comment>
<feature type="chain" id="PRO_5009109014" evidence="5">
    <location>
        <begin position="25"/>
        <end position="406"/>
    </location>
</feature>
<dbReference type="InterPro" id="IPR028081">
    <property type="entry name" value="Leu-bd"/>
</dbReference>
<dbReference type="GO" id="GO:0006865">
    <property type="term" value="P:amino acid transport"/>
    <property type="evidence" value="ECO:0007669"/>
    <property type="project" value="UniProtKB-KW"/>
</dbReference>
<evidence type="ECO:0000313" key="8">
    <source>
        <dbReference type="Proteomes" id="UP000185746"/>
    </source>
</evidence>
<dbReference type="KEGG" id="surl:BI350_07235"/>
<dbReference type="RefSeq" id="WP_075527482.1">
    <property type="nucleotide sequence ID" value="NZ_CP017560.1"/>
</dbReference>
<evidence type="ECO:0000256" key="4">
    <source>
        <dbReference type="ARBA" id="ARBA00022970"/>
    </source>
</evidence>
<dbReference type="PANTHER" id="PTHR30483:SF6">
    <property type="entry name" value="PERIPLASMIC BINDING PROTEIN OF ABC TRANSPORTER FOR NATURAL AMINO ACIDS"/>
    <property type="match status" value="1"/>
</dbReference>
<keyword evidence="2" id="KW-0813">Transport</keyword>
<dbReference type="PROSITE" id="PS51257">
    <property type="entry name" value="PROKAR_LIPOPROTEIN"/>
    <property type="match status" value="1"/>
</dbReference>
<gene>
    <name evidence="7" type="ORF">BI350_07235</name>
</gene>
<organism evidence="7 8">
    <name type="scientific">Sporosarcina ureilytica</name>
    <dbReference type="NCBI Taxonomy" id="298596"/>
    <lineage>
        <taxon>Bacteria</taxon>
        <taxon>Bacillati</taxon>
        <taxon>Bacillota</taxon>
        <taxon>Bacilli</taxon>
        <taxon>Bacillales</taxon>
        <taxon>Caryophanaceae</taxon>
        <taxon>Sporosarcina</taxon>
    </lineage>
</organism>
<dbReference type="Pfam" id="PF13458">
    <property type="entry name" value="Peripla_BP_6"/>
    <property type="match status" value="1"/>
</dbReference>
<dbReference type="InterPro" id="IPR051010">
    <property type="entry name" value="BCAA_transport"/>
</dbReference>
<evidence type="ECO:0000256" key="3">
    <source>
        <dbReference type="ARBA" id="ARBA00022729"/>
    </source>
</evidence>
<keyword evidence="8" id="KW-1185">Reference proteome</keyword>
<name>A0A1D8JF66_9BACL</name>
<evidence type="ECO:0000259" key="6">
    <source>
        <dbReference type="Pfam" id="PF13458"/>
    </source>
</evidence>
<dbReference type="InterPro" id="IPR000709">
    <property type="entry name" value="Leu_Ile_Val-bd"/>
</dbReference>
<dbReference type="SUPFAM" id="SSF53822">
    <property type="entry name" value="Periplasmic binding protein-like I"/>
    <property type="match status" value="1"/>
</dbReference>
<feature type="signal peptide" evidence="5">
    <location>
        <begin position="1"/>
        <end position="24"/>
    </location>
</feature>
<dbReference type="AlphaFoldDB" id="A0A1D8JF66"/>
<protein>
    <submittedName>
        <fullName evidence="7">Ethanolamine utilization protein EutJ</fullName>
    </submittedName>
</protein>
<dbReference type="Proteomes" id="UP000185746">
    <property type="component" value="Chromosome"/>
</dbReference>
<dbReference type="PANTHER" id="PTHR30483">
    <property type="entry name" value="LEUCINE-SPECIFIC-BINDING PROTEIN"/>
    <property type="match status" value="1"/>
</dbReference>
<dbReference type="EMBL" id="CP017560">
    <property type="protein sequence ID" value="AOV07351.1"/>
    <property type="molecule type" value="Genomic_DNA"/>
</dbReference>
<evidence type="ECO:0000256" key="1">
    <source>
        <dbReference type="ARBA" id="ARBA00010062"/>
    </source>
</evidence>
<accession>A0A1D8JF66</accession>
<sequence length="406" mass="44434">MKRLKGWLLISVLLVLTFALTACNEDSTDEKSGDSGDSGGSGGSKGSGELIIGYSGPLSGPAAYYGEETLNGLKLAVEDINEEGGFEVDGQTYKIKLETLDDMYSPNETAANAKRLVQENDSKIIYSPHSGGIYAMQVFNELEDFIIMGYTSEPGATEQGNTLNVRIPPRYDNYLEPFTKYEMEKYGKKIAFLPTATQYGKDWAEALRPVWEGHGGEIVFDESIDFSKDTDFQTILSNALSKDPDVLFIGGPSEPTALVLKQARDLGFEGGFLIMDQAKVDQMAAVLDGNYDLLEGVVATTPLVDSEFPGTAEFVKKYQEKHDKDPGAEAGFHYVSLYVLTEAMKAAGTVDDTKKIMAALDEGAKNLPEEKQVYVIQGVDENGGFEQLLRMIYIEDGELHQFGTNE</sequence>
<keyword evidence="3 5" id="KW-0732">Signal</keyword>
<evidence type="ECO:0000313" key="7">
    <source>
        <dbReference type="EMBL" id="AOV07351.1"/>
    </source>
</evidence>
<dbReference type="InterPro" id="IPR028082">
    <property type="entry name" value="Peripla_BP_I"/>
</dbReference>
<proteinExistence type="inferred from homology"/>
<evidence type="ECO:0000256" key="5">
    <source>
        <dbReference type="SAM" id="SignalP"/>
    </source>
</evidence>
<dbReference type="Gene3D" id="3.40.50.2300">
    <property type="match status" value="2"/>
</dbReference>